<reference evidence="2" key="1">
    <citation type="journal article" date="2014" name="Front. Microbiol.">
        <title>High frequency of phylogenetically diverse reductive dehalogenase-homologous genes in deep subseafloor sedimentary metagenomes.</title>
        <authorList>
            <person name="Kawai M."/>
            <person name="Futagami T."/>
            <person name="Toyoda A."/>
            <person name="Takaki Y."/>
            <person name="Nishi S."/>
            <person name="Hori S."/>
            <person name="Arai W."/>
            <person name="Tsubouchi T."/>
            <person name="Morono Y."/>
            <person name="Uchiyama I."/>
            <person name="Ito T."/>
            <person name="Fujiyama A."/>
            <person name="Inagaki F."/>
            <person name="Takami H."/>
        </authorList>
    </citation>
    <scope>NUCLEOTIDE SEQUENCE</scope>
    <source>
        <strain evidence="2">Expedition CK06-06</strain>
    </source>
</reference>
<comment type="caution">
    <text evidence="2">The sequence shown here is derived from an EMBL/GenBank/DDBJ whole genome shotgun (WGS) entry which is preliminary data.</text>
</comment>
<proteinExistence type="predicted"/>
<dbReference type="AlphaFoldDB" id="X0ZSE2"/>
<dbReference type="EMBL" id="BART01001718">
    <property type="protein sequence ID" value="GAG72705.1"/>
    <property type="molecule type" value="Genomic_DNA"/>
</dbReference>
<keyword evidence="1" id="KW-0472">Membrane</keyword>
<accession>X0ZSE2</accession>
<evidence type="ECO:0000256" key="1">
    <source>
        <dbReference type="SAM" id="Phobius"/>
    </source>
</evidence>
<sequence>GAAVYFIQQATSFGTGVLGFLKALVWPAFLIYNLLEFS</sequence>
<feature type="transmembrane region" description="Helical" evidence="1">
    <location>
        <begin position="12"/>
        <end position="35"/>
    </location>
</feature>
<evidence type="ECO:0000313" key="2">
    <source>
        <dbReference type="EMBL" id="GAG72705.1"/>
    </source>
</evidence>
<organism evidence="2">
    <name type="scientific">marine sediment metagenome</name>
    <dbReference type="NCBI Taxonomy" id="412755"/>
    <lineage>
        <taxon>unclassified sequences</taxon>
        <taxon>metagenomes</taxon>
        <taxon>ecological metagenomes</taxon>
    </lineage>
</organism>
<keyword evidence="1" id="KW-0812">Transmembrane</keyword>
<gene>
    <name evidence="2" type="ORF">S01H4_05801</name>
</gene>
<feature type="non-terminal residue" evidence="2">
    <location>
        <position position="1"/>
    </location>
</feature>
<keyword evidence="1" id="KW-1133">Transmembrane helix</keyword>
<protein>
    <submittedName>
        <fullName evidence="2">Uncharacterized protein</fullName>
    </submittedName>
</protein>
<name>X0ZSE2_9ZZZZ</name>